<dbReference type="GO" id="GO:0016787">
    <property type="term" value="F:hydrolase activity"/>
    <property type="evidence" value="ECO:0007669"/>
    <property type="project" value="UniProtKB-KW"/>
</dbReference>
<feature type="domain" description="Helicase ATP-binding" evidence="10">
    <location>
        <begin position="136"/>
        <end position="335"/>
    </location>
</feature>
<protein>
    <recommendedName>
        <fullName evidence="1">RNA helicase</fullName>
        <ecNumber evidence="1">3.6.4.13</ecNumber>
    </recommendedName>
</protein>
<dbReference type="InterPro" id="IPR014014">
    <property type="entry name" value="RNA_helicase_DEAD_Q_motif"/>
</dbReference>
<keyword evidence="5 8" id="KW-0067">ATP-binding</keyword>
<evidence type="ECO:0000256" key="8">
    <source>
        <dbReference type="RuleBase" id="RU000492"/>
    </source>
</evidence>
<comment type="similarity">
    <text evidence="8">Belongs to the DEAD box helicase family.</text>
</comment>
<evidence type="ECO:0000313" key="14">
    <source>
        <dbReference type="Proteomes" id="UP000750711"/>
    </source>
</evidence>
<evidence type="ECO:0000256" key="7">
    <source>
        <dbReference type="PROSITE-ProRule" id="PRU00552"/>
    </source>
</evidence>
<dbReference type="Pfam" id="PF00271">
    <property type="entry name" value="Helicase_C"/>
    <property type="match status" value="1"/>
</dbReference>
<sequence length="570" mass="64180">MSDSTSQGEQALATLDLSDRQHPGWVERQKYDYKAYTAEKRDPGSAGNEIRYEWKDEYGDVGPRIPAIEKALFEGDSVMTAGDELDKITEIEVYQESPVRIVPVQSFEDAGLHPVMLENIKLARYRRPTPVQAYCLPAIFQGRDVVACAQTGSGKTGAFLIPTLSKLMGKAGKLCAKRPIFNNRTEYDPKVHGVCAEPLILIIAPTRELAIQIHQEALKFCYRSKLLPCVIYGGHPEDDQRNELRRGCDILISTPGRLCHFMLKPEVLSLARVRYTIIDEADEMLSEGFESELNKIMHQGDRNADSDHVFMMFSATFPKAARKLAFQHMANDYAFVRVGRIGSTHKNITQRMVWTDENAKKSAVYDLLLSHKPARTIIFVNSKRMVDILDDYLYNLRLPTTSVHSDRTQREREDALRAFRNGKSPILITTGVTSRGIDVRNVMHVINYDLPSLQHGGITEYTHRIGRTARIGNTGVATSFYNDRNSDIAPVLTKFLLENEQEIPEYLQQYLPENGELKFEDDEPGSELAPDASASSPPDEPVGDIMTFDDVPPSLSPIREESELPAEGEW</sequence>
<evidence type="ECO:0000259" key="11">
    <source>
        <dbReference type="PROSITE" id="PS51194"/>
    </source>
</evidence>
<dbReference type="PANTHER" id="PTHR47958">
    <property type="entry name" value="ATP-DEPENDENT RNA HELICASE DBP3"/>
    <property type="match status" value="1"/>
</dbReference>
<evidence type="ECO:0000256" key="5">
    <source>
        <dbReference type="ARBA" id="ARBA00022840"/>
    </source>
</evidence>
<evidence type="ECO:0000259" key="10">
    <source>
        <dbReference type="PROSITE" id="PS51192"/>
    </source>
</evidence>
<dbReference type="GO" id="GO:0003676">
    <property type="term" value="F:nucleic acid binding"/>
    <property type="evidence" value="ECO:0007669"/>
    <property type="project" value="InterPro"/>
</dbReference>
<dbReference type="Proteomes" id="UP000750711">
    <property type="component" value="Unassembled WGS sequence"/>
</dbReference>
<evidence type="ECO:0000256" key="9">
    <source>
        <dbReference type="SAM" id="MobiDB-lite"/>
    </source>
</evidence>
<dbReference type="InterPro" id="IPR001650">
    <property type="entry name" value="Helicase_C-like"/>
</dbReference>
<keyword evidence="2 8" id="KW-0547">Nucleotide-binding</keyword>
<comment type="catalytic activity">
    <reaction evidence="6">
        <text>ATP + H2O = ADP + phosphate + H(+)</text>
        <dbReference type="Rhea" id="RHEA:13065"/>
        <dbReference type="ChEBI" id="CHEBI:15377"/>
        <dbReference type="ChEBI" id="CHEBI:15378"/>
        <dbReference type="ChEBI" id="CHEBI:30616"/>
        <dbReference type="ChEBI" id="CHEBI:43474"/>
        <dbReference type="ChEBI" id="CHEBI:456216"/>
        <dbReference type="EC" id="3.6.4.13"/>
    </reaction>
</comment>
<dbReference type="CDD" id="cd18787">
    <property type="entry name" value="SF2_C_DEAD"/>
    <property type="match status" value="1"/>
</dbReference>
<organism evidence="13 14">
    <name type="scientific">Trichoglossum hirsutum</name>
    <dbReference type="NCBI Taxonomy" id="265104"/>
    <lineage>
        <taxon>Eukaryota</taxon>
        <taxon>Fungi</taxon>
        <taxon>Dikarya</taxon>
        <taxon>Ascomycota</taxon>
        <taxon>Pezizomycotina</taxon>
        <taxon>Geoglossomycetes</taxon>
        <taxon>Geoglossales</taxon>
        <taxon>Geoglossaceae</taxon>
        <taxon>Trichoglossum</taxon>
    </lineage>
</organism>
<dbReference type="GO" id="GO:0003724">
    <property type="term" value="F:RNA helicase activity"/>
    <property type="evidence" value="ECO:0007669"/>
    <property type="project" value="UniProtKB-EC"/>
</dbReference>
<dbReference type="EMBL" id="JAGHQM010000333">
    <property type="protein sequence ID" value="KAH0562520.1"/>
    <property type="molecule type" value="Genomic_DNA"/>
</dbReference>
<dbReference type="InterPro" id="IPR000629">
    <property type="entry name" value="RNA-helicase_DEAD-box_CS"/>
</dbReference>
<evidence type="ECO:0000256" key="3">
    <source>
        <dbReference type="ARBA" id="ARBA00022801"/>
    </source>
</evidence>
<dbReference type="InterPro" id="IPR027417">
    <property type="entry name" value="P-loop_NTPase"/>
</dbReference>
<dbReference type="Pfam" id="PF00270">
    <property type="entry name" value="DEAD"/>
    <property type="match status" value="1"/>
</dbReference>
<proteinExistence type="inferred from homology"/>
<evidence type="ECO:0000256" key="2">
    <source>
        <dbReference type="ARBA" id="ARBA00022741"/>
    </source>
</evidence>
<evidence type="ECO:0000256" key="6">
    <source>
        <dbReference type="ARBA" id="ARBA00047984"/>
    </source>
</evidence>
<dbReference type="InterPro" id="IPR014001">
    <property type="entry name" value="Helicase_ATP-bd"/>
</dbReference>
<keyword evidence="14" id="KW-1185">Reference proteome</keyword>
<dbReference type="GO" id="GO:0005524">
    <property type="term" value="F:ATP binding"/>
    <property type="evidence" value="ECO:0007669"/>
    <property type="project" value="UniProtKB-KW"/>
</dbReference>
<dbReference type="PROSITE" id="PS51194">
    <property type="entry name" value="HELICASE_CTER"/>
    <property type="match status" value="1"/>
</dbReference>
<evidence type="ECO:0000256" key="1">
    <source>
        <dbReference type="ARBA" id="ARBA00012552"/>
    </source>
</evidence>
<feature type="region of interest" description="Disordered" evidence="9">
    <location>
        <begin position="517"/>
        <end position="570"/>
    </location>
</feature>
<feature type="short sequence motif" description="Q motif" evidence="7">
    <location>
        <begin position="105"/>
        <end position="133"/>
    </location>
</feature>
<keyword evidence="4 8" id="KW-0347">Helicase</keyword>
<dbReference type="PROSITE" id="PS51192">
    <property type="entry name" value="HELICASE_ATP_BIND_1"/>
    <property type="match status" value="1"/>
</dbReference>
<dbReference type="PROSITE" id="PS51195">
    <property type="entry name" value="Q_MOTIF"/>
    <property type="match status" value="1"/>
</dbReference>
<gene>
    <name evidence="13" type="ORF">GP486_002795</name>
</gene>
<dbReference type="PROSITE" id="PS00039">
    <property type="entry name" value="DEAD_ATP_HELICASE"/>
    <property type="match status" value="1"/>
</dbReference>
<dbReference type="Gene3D" id="3.40.50.300">
    <property type="entry name" value="P-loop containing nucleotide triphosphate hydrolases"/>
    <property type="match status" value="2"/>
</dbReference>
<reference evidence="13" key="1">
    <citation type="submission" date="2021-03" db="EMBL/GenBank/DDBJ databases">
        <title>Comparative genomics and phylogenomic investigation of the class Geoglossomycetes provide insights into ecological specialization and systematics.</title>
        <authorList>
            <person name="Melie T."/>
            <person name="Pirro S."/>
            <person name="Miller A.N."/>
            <person name="Quandt A."/>
        </authorList>
    </citation>
    <scope>NUCLEOTIDE SEQUENCE</scope>
    <source>
        <strain evidence="13">CAQ_001_2017</strain>
    </source>
</reference>
<evidence type="ECO:0000259" key="12">
    <source>
        <dbReference type="PROSITE" id="PS51195"/>
    </source>
</evidence>
<dbReference type="InterPro" id="IPR011545">
    <property type="entry name" value="DEAD/DEAH_box_helicase_dom"/>
</dbReference>
<dbReference type="SMART" id="SM00490">
    <property type="entry name" value="HELICc"/>
    <property type="match status" value="1"/>
</dbReference>
<evidence type="ECO:0000313" key="13">
    <source>
        <dbReference type="EMBL" id="KAH0562520.1"/>
    </source>
</evidence>
<comment type="caution">
    <text evidence="13">The sequence shown here is derived from an EMBL/GenBank/DDBJ whole genome shotgun (WGS) entry which is preliminary data.</text>
</comment>
<feature type="domain" description="Helicase C-terminal" evidence="11">
    <location>
        <begin position="347"/>
        <end position="511"/>
    </location>
</feature>
<dbReference type="AlphaFoldDB" id="A0A9P8LEB4"/>
<accession>A0A9P8LEB4</accession>
<evidence type="ECO:0000256" key="4">
    <source>
        <dbReference type="ARBA" id="ARBA00022806"/>
    </source>
</evidence>
<feature type="domain" description="DEAD-box RNA helicase Q" evidence="12">
    <location>
        <begin position="105"/>
        <end position="133"/>
    </location>
</feature>
<dbReference type="SMART" id="SM00487">
    <property type="entry name" value="DEXDc"/>
    <property type="match status" value="1"/>
</dbReference>
<keyword evidence="3 8" id="KW-0378">Hydrolase</keyword>
<dbReference type="EC" id="3.6.4.13" evidence="1"/>
<dbReference type="SUPFAM" id="SSF52540">
    <property type="entry name" value="P-loop containing nucleoside triphosphate hydrolases"/>
    <property type="match status" value="1"/>
</dbReference>
<name>A0A9P8LEB4_9PEZI</name>